<dbReference type="InParanoid" id="A0A0C3D4P6"/>
<dbReference type="Proteomes" id="UP000053989">
    <property type="component" value="Unassembled WGS sequence"/>
</dbReference>
<dbReference type="HOGENOM" id="CLU_006344_8_2_1"/>
<organism evidence="1 2">
    <name type="scientific">Scleroderma citrinum Foug A</name>
    <dbReference type="NCBI Taxonomy" id="1036808"/>
    <lineage>
        <taxon>Eukaryota</taxon>
        <taxon>Fungi</taxon>
        <taxon>Dikarya</taxon>
        <taxon>Basidiomycota</taxon>
        <taxon>Agaricomycotina</taxon>
        <taxon>Agaricomycetes</taxon>
        <taxon>Agaricomycetidae</taxon>
        <taxon>Boletales</taxon>
        <taxon>Sclerodermatineae</taxon>
        <taxon>Sclerodermataceae</taxon>
        <taxon>Scleroderma</taxon>
    </lineage>
</organism>
<reference evidence="2" key="2">
    <citation type="submission" date="2015-01" db="EMBL/GenBank/DDBJ databases">
        <title>Evolutionary Origins and Diversification of the Mycorrhizal Mutualists.</title>
        <authorList>
            <consortium name="DOE Joint Genome Institute"/>
            <consortium name="Mycorrhizal Genomics Consortium"/>
            <person name="Kohler A."/>
            <person name="Kuo A."/>
            <person name="Nagy L.G."/>
            <person name="Floudas D."/>
            <person name="Copeland A."/>
            <person name="Barry K.W."/>
            <person name="Cichocki N."/>
            <person name="Veneault-Fourrey C."/>
            <person name="LaButti K."/>
            <person name="Lindquist E.A."/>
            <person name="Lipzen A."/>
            <person name="Lundell T."/>
            <person name="Morin E."/>
            <person name="Murat C."/>
            <person name="Riley R."/>
            <person name="Ohm R."/>
            <person name="Sun H."/>
            <person name="Tunlid A."/>
            <person name="Henrissat B."/>
            <person name="Grigoriev I.V."/>
            <person name="Hibbett D.S."/>
            <person name="Martin F."/>
        </authorList>
    </citation>
    <scope>NUCLEOTIDE SEQUENCE [LARGE SCALE GENOMIC DNA]</scope>
    <source>
        <strain evidence="2">Foug A</strain>
    </source>
</reference>
<protein>
    <submittedName>
        <fullName evidence="1">Uncharacterized protein</fullName>
    </submittedName>
</protein>
<keyword evidence="2" id="KW-1185">Reference proteome</keyword>
<gene>
    <name evidence="1" type="ORF">SCLCIDRAFT_33485</name>
</gene>
<evidence type="ECO:0000313" key="2">
    <source>
        <dbReference type="Proteomes" id="UP000053989"/>
    </source>
</evidence>
<evidence type="ECO:0000313" key="1">
    <source>
        <dbReference type="EMBL" id="KIM51394.1"/>
    </source>
</evidence>
<name>A0A0C3D4P6_9AGAM</name>
<dbReference type="OrthoDB" id="2418900at2759"/>
<dbReference type="AlphaFoldDB" id="A0A0C3D4P6"/>
<dbReference type="InterPro" id="IPR041078">
    <property type="entry name" value="Plavaka"/>
</dbReference>
<dbReference type="EMBL" id="KN822261">
    <property type="protein sequence ID" value="KIM51394.1"/>
    <property type="molecule type" value="Genomic_DNA"/>
</dbReference>
<sequence length="229" mass="25382">MHQRYSEWITGDNAWNVQSQLPKGATLLGTILSSDKINISAMTSNRIAHPLLIGIGNIKMSTCLKLSSNSFMLTALLPVLKFIHEKKHMCGVLEDRLIHQCLDIVLKPIKKAVHLGVMMSDPNGHNCYCFTPLAGYIADMPEAAMLATVGGKTSPVTMAMYKQFSDPFQHEPHTASTTLTQLSIVKSKADPQDIQAFFQEAQNLRVGLAFLVLTQHEHNQVYSDEYVGQ</sequence>
<reference evidence="1 2" key="1">
    <citation type="submission" date="2014-04" db="EMBL/GenBank/DDBJ databases">
        <authorList>
            <consortium name="DOE Joint Genome Institute"/>
            <person name="Kuo A."/>
            <person name="Kohler A."/>
            <person name="Nagy L.G."/>
            <person name="Floudas D."/>
            <person name="Copeland A."/>
            <person name="Barry K.W."/>
            <person name="Cichocki N."/>
            <person name="Veneault-Fourrey C."/>
            <person name="LaButti K."/>
            <person name="Lindquist E.A."/>
            <person name="Lipzen A."/>
            <person name="Lundell T."/>
            <person name="Morin E."/>
            <person name="Murat C."/>
            <person name="Sun H."/>
            <person name="Tunlid A."/>
            <person name="Henrissat B."/>
            <person name="Grigoriev I.V."/>
            <person name="Hibbett D.S."/>
            <person name="Martin F."/>
            <person name="Nordberg H.P."/>
            <person name="Cantor M.N."/>
            <person name="Hua S.X."/>
        </authorList>
    </citation>
    <scope>NUCLEOTIDE SEQUENCE [LARGE SCALE GENOMIC DNA]</scope>
    <source>
        <strain evidence="1 2">Foug A</strain>
    </source>
</reference>
<accession>A0A0C3D4P6</accession>
<proteinExistence type="predicted"/>
<dbReference type="Pfam" id="PF18759">
    <property type="entry name" value="Plavaka"/>
    <property type="match status" value="1"/>
</dbReference>